<accession>A0A176WNA0</accession>
<gene>
    <name evidence="2" type="ORF">AXG93_1247s1110</name>
</gene>
<feature type="region of interest" description="Disordered" evidence="1">
    <location>
        <begin position="60"/>
        <end position="112"/>
    </location>
</feature>
<dbReference type="EMBL" id="LVLJ01000388">
    <property type="protein sequence ID" value="OAE34539.1"/>
    <property type="molecule type" value="Genomic_DNA"/>
</dbReference>
<evidence type="ECO:0000256" key="1">
    <source>
        <dbReference type="SAM" id="MobiDB-lite"/>
    </source>
</evidence>
<feature type="compositionally biased region" description="Polar residues" evidence="1">
    <location>
        <begin position="63"/>
        <end position="87"/>
    </location>
</feature>
<protein>
    <submittedName>
        <fullName evidence="2">Uncharacterized protein</fullName>
    </submittedName>
</protein>
<organism evidence="2 3">
    <name type="scientific">Marchantia polymorpha subsp. ruderalis</name>
    <dbReference type="NCBI Taxonomy" id="1480154"/>
    <lineage>
        <taxon>Eukaryota</taxon>
        <taxon>Viridiplantae</taxon>
        <taxon>Streptophyta</taxon>
        <taxon>Embryophyta</taxon>
        <taxon>Marchantiophyta</taxon>
        <taxon>Marchantiopsida</taxon>
        <taxon>Marchantiidae</taxon>
        <taxon>Marchantiales</taxon>
        <taxon>Marchantiaceae</taxon>
        <taxon>Marchantia</taxon>
    </lineage>
</organism>
<evidence type="ECO:0000313" key="3">
    <source>
        <dbReference type="Proteomes" id="UP000077202"/>
    </source>
</evidence>
<evidence type="ECO:0000313" key="2">
    <source>
        <dbReference type="EMBL" id="OAE34539.1"/>
    </source>
</evidence>
<sequence length="137" mass="14644">MFHETRLLIAKHESQTSQCYSVDLNGQSAHPVVMIVEQQSAGRADAVHLTELQNAALRPASRWQRSIPTAGRNSDSISNASRNSDLTQKMCASKQDDSGRLDGRSRPAKESAGAAALTAPRCWLMAALAALAAGSQN</sequence>
<name>A0A176WNA0_MARPO</name>
<keyword evidence="3" id="KW-1185">Reference proteome</keyword>
<reference evidence="2" key="1">
    <citation type="submission" date="2016-03" db="EMBL/GenBank/DDBJ databases">
        <title>Mechanisms controlling the formation of the plant cell surface in tip-growing cells are functionally conserved among land plants.</title>
        <authorList>
            <person name="Honkanen S."/>
            <person name="Jones V.A."/>
            <person name="Morieri G."/>
            <person name="Champion C."/>
            <person name="Hetherington A.J."/>
            <person name="Kelly S."/>
            <person name="Saint-Marcoux D."/>
            <person name="Proust H."/>
            <person name="Prescott H."/>
            <person name="Dolan L."/>
        </authorList>
    </citation>
    <scope>NUCLEOTIDE SEQUENCE [LARGE SCALE GENOMIC DNA]</scope>
    <source>
        <tissue evidence="2">Whole gametophyte</tissue>
    </source>
</reference>
<proteinExistence type="predicted"/>
<feature type="compositionally biased region" description="Basic and acidic residues" evidence="1">
    <location>
        <begin position="94"/>
        <end position="109"/>
    </location>
</feature>
<comment type="caution">
    <text evidence="2">The sequence shown here is derived from an EMBL/GenBank/DDBJ whole genome shotgun (WGS) entry which is preliminary data.</text>
</comment>
<dbReference type="Proteomes" id="UP000077202">
    <property type="component" value="Unassembled WGS sequence"/>
</dbReference>
<dbReference type="AlphaFoldDB" id="A0A176WNA0"/>